<dbReference type="GO" id="GO:0090313">
    <property type="term" value="P:regulation of protein targeting to membrane"/>
    <property type="evidence" value="ECO:0007669"/>
    <property type="project" value="TreeGrafter"/>
</dbReference>
<dbReference type="Proteomes" id="UP000316371">
    <property type="component" value="Unassembled WGS sequence"/>
</dbReference>
<organism evidence="1 2">
    <name type="scientific">Flavobacterium restrictum</name>
    <dbReference type="NCBI Taxonomy" id="2594428"/>
    <lineage>
        <taxon>Bacteria</taxon>
        <taxon>Pseudomonadati</taxon>
        <taxon>Bacteroidota</taxon>
        <taxon>Flavobacteriia</taxon>
        <taxon>Flavobacteriales</taxon>
        <taxon>Flavobacteriaceae</taxon>
        <taxon>Flavobacterium</taxon>
    </lineage>
</organism>
<evidence type="ECO:0000313" key="2">
    <source>
        <dbReference type="Proteomes" id="UP000316371"/>
    </source>
</evidence>
<dbReference type="GO" id="GO:0005886">
    <property type="term" value="C:plasma membrane"/>
    <property type="evidence" value="ECO:0007669"/>
    <property type="project" value="TreeGrafter"/>
</dbReference>
<dbReference type="InterPro" id="IPR052894">
    <property type="entry name" value="AsmA-related"/>
</dbReference>
<dbReference type="EMBL" id="VJZT01000026">
    <property type="protein sequence ID" value="TRX35242.1"/>
    <property type="molecule type" value="Genomic_DNA"/>
</dbReference>
<comment type="caution">
    <text evidence="1">The sequence shown here is derived from an EMBL/GenBank/DDBJ whole genome shotgun (WGS) entry which is preliminary data.</text>
</comment>
<reference evidence="1 2" key="1">
    <citation type="submission" date="2019-07" db="EMBL/GenBank/DDBJ databases">
        <title>Novel species of Flavobacterium.</title>
        <authorList>
            <person name="Liu Q."/>
            <person name="Xin Y.-H."/>
        </authorList>
    </citation>
    <scope>NUCLEOTIDE SEQUENCE [LARGE SCALE GENOMIC DNA]</scope>
    <source>
        <strain evidence="1 2">LB1R34</strain>
    </source>
</reference>
<dbReference type="PANTHER" id="PTHR30441:SF8">
    <property type="entry name" value="DUF748 DOMAIN-CONTAINING PROTEIN"/>
    <property type="match status" value="1"/>
</dbReference>
<dbReference type="PANTHER" id="PTHR30441">
    <property type="entry name" value="DUF748 DOMAIN-CONTAINING PROTEIN"/>
    <property type="match status" value="1"/>
</dbReference>
<evidence type="ECO:0000313" key="1">
    <source>
        <dbReference type="EMBL" id="TRX35242.1"/>
    </source>
</evidence>
<proteinExistence type="predicted"/>
<protein>
    <submittedName>
        <fullName evidence="1">Uncharacterized protein</fullName>
    </submittedName>
</protein>
<sequence length="916" mass="102642">MAKSNNKSIFIKIIKYTGVFLAVLLSLLFLTPILFADKIKVEIKKYANTKLNGELNYTNANVSFFHHFPSLTLTLDDFDLKGAAPFQKEKFITAKEVSFGINVRSLVFSKSINIDQIYLENANINVKVNKEGLANYNVYIASKEVPKKEGESTALRLEKIEIKNSQIRYDDQSTAIHFDLLGFNYLGKGDLSQNVFDLSSNVKIATLNMFYQNEPYLMNKKVNGDLITKVNVNSLSFIFEQNDLKINKLPVDFKGKFDFLKDGYSMDFTVKSIDSDLYDLITAFPPKYITWLNKTDLKGKTDVILTLKGTYNASQNQAPDLNLDFKIRDGFVNYNKSKFPVEHLNFDFSTKVPALNPEQLIVDLKNISLNVQKGYLKAKLYTTRINNITVDGSLKAAIDLEKLNQALGIPDITLKGILEGNSTIKGIYNPKTKKFPVANATINLKNGYLKTPYYPNPITDITVLATVNNQKGDFNDLKVTLKPTQFTFEGKPFTIEADLNNFNDLTYDIKAKGTLNISKIYHVFSQKGLDVDGFIKADLALKGKQSDAEKGNYTKLDNKGTLEVQNIVLKTQYLPKKLLIKEGIFTFKQDKMAFNTFLATYGESDFKMNGYLQNVFNFMSARNGVLRGAFTLQSKYINTDEFLSVSQATPTDSKTTTTAPSSAKQTTGVILIPPTFNLQFQAYAQKINFQGIALQNANGALKIKDGKLKMQNTNFNLIGCQVTMNASYQSITPQKAQFEYAIKANDFDIKRAYNEIKMFRKMASAAEKAQGTVSLDYTLKGKLNADMAPIYPSLIGNGVLSVKDIKIHGMKMFNAVGKKTNHDAIKNPELSKVAIKSSIKNNIITIERFKFKFAGFRPRIEGTTSLDGRLNIKMRLGLPPLGILGIPILVTGNKDNPKIKIGRHSEDLEETKDSIN</sequence>
<keyword evidence="2" id="KW-1185">Reference proteome</keyword>
<dbReference type="AlphaFoldDB" id="A0A553DR32"/>
<name>A0A553DR32_9FLAO</name>
<dbReference type="OrthoDB" id="596403at2"/>
<gene>
    <name evidence="1" type="ORF">FNW21_15380</name>
</gene>
<accession>A0A553DR32</accession>